<dbReference type="AlphaFoldDB" id="A0A0D8FU31"/>
<evidence type="ECO:0000313" key="3">
    <source>
        <dbReference type="Proteomes" id="UP000032336"/>
    </source>
</evidence>
<evidence type="ECO:0000256" key="1">
    <source>
        <dbReference type="SAM" id="MobiDB-lite"/>
    </source>
</evidence>
<dbReference type="eggNOG" id="COG1804">
    <property type="taxonomic scope" value="Bacteria"/>
</dbReference>
<keyword evidence="2" id="KW-0808">Transferase</keyword>
<proteinExistence type="predicted"/>
<evidence type="ECO:0000313" key="2">
    <source>
        <dbReference type="EMBL" id="KJE75747.1"/>
    </source>
</evidence>
<dbReference type="Gene3D" id="3.40.50.10540">
    <property type="entry name" value="Crotonobetainyl-coa:carnitine coa-transferase, domain 1"/>
    <property type="match status" value="1"/>
</dbReference>
<accession>A0A0D8FU31</accession>
<sequence>MGPLQGIRVVEMAGIGPAPFAGMMLADLGATVIRIDPPKRPGIGADLMGRGKRAIAIDAKKPGASELILRIVDRSSILIEGFRPGVMERLGLGPEQLMAVNPRLIYGRMTGWGQEGSKATRSGHDINYISLSGVLGSIAGSEHGPTIPLNLVGDFGGGGMLLVAGVLAALIESHRTGRGQVVDAAMVDGSLLLMTMIYSMFQDGGWSAAPGGNLLDGGAPFYRNYRTKDDRWLAVGALEPQFFNELVTTLGVGDRFNVKNQYDHQLWPEMEAAFEKEFAGRSRSDWEEVFAFSDACVTPVLTMGESLEHPFHQERGSFVKVGGFTQPAPAPRFSHQTDEDRRSRPELSYDSRGILEEIGVDRDEADALCAQGLVIE</sequence>
<dbReference type="EMBL" id="JXUW01000030">
    <property type="protein sequence ID" value="KJE75747.1"/>
    <property type="molecule type" value="Genomic_DNA"/>
</dbReference>
<dbReference type="InterPro" id="IPR044855">
    <property type="entry name" value="CoA-Trfase_III_dom3_sf"/>
</dbReference>
<name>A0A0D8FU31_9ACTN</name>
<dbReference type="RefSeq" id="WP_236684654.1">
    <property type="nucleotide sequence ID" value="NZ_JQKF01000037.1"/>
</dbReference>
<dbReference type="InterPro" id="IPR050509">
    <property type="entry name" value="CoA-transferase_III"/>
</dbReference>
<dbReference type="Pfam" id="PF02515">
    <property type="entry name" value="CoA_transf_3"/>
    <property type="match status" value="1"/>
</dbReference>
<dbReference type="PATRIC" id="fig|1121877.4.peg.2816"/>
<organism evidence="2 3">
    <name type="scientific">Ferrimicrobium acidiphilum DSM 19497</name>
    <dbReference type="NCBI Taxonomy" id="1121877"/>
    <lineage>
        <taxon>Bacteria</taxon>
        <taxon>Bacillati</taxon>
        <taxon>Actinomycetota</taxon>
        <taxon>Acidimicrobiia</taxon>
        <taxon>Acidimicrobiales</taxon>
        <taxon>Acidimicrobiaceae</taxon>
        <taxon>Ferrimicrobium</taxon>
    </lineage>
</organism>
<dbReference type="InterPro" id="IPR003673">
    <property type="entry name" value="CoA-Trfase_fam_III"/>
</dbReference>
<comment type="caution">
    <text evidence="2">The sequence shown here is derived from an EMBL/GenBank/DDBJ whole genome shotgun (WGS) entry which is preliminary data.</text>
</comment>
<dbReference type="STRING" id="1121877.FEAC_25240"/>
<dbReference type="SUPFAM" id="SSF89796">
    <property type="entry name" value="CoA-transferase family III (CaiB/BaiF)"/>
    <property type="match status" value="1"/>
</dbReference>
<feature type="region of interest" description="Disordered" evidence="1">
    <location>
        <begin position="328"/>
        <end position="348"/>
    </location>
</feature>
<dbReference type="Proteomes" id="UP000032336">
    <property type="component" value="Unassembled WGS sequence"/>
</dbReference>
<feature type="compositionally biased region" description="Basic and acidic residues" evidence="1">
    <location>
        <begin position="335"/>
        <end position="348"/>
    </location>
</feature>
<dbReference type="Gene3D" id="3.30.1540.10">
    <property type="entry name" value="formyl-coa transferase, domain 3"/>
    <property type="match status" value="1"/>
</dbReference>
<dbReference type="InterPro" id="IPR023606">
    <property type="entry name" value="CoA-Trfase_III_dom_1_sf"/>
</dbReference>
<dbReference type="GO" id="GO:0043785">
    <property type="term" value="F:cinnamoyl-CoA:phenyllactate CoA-transferase activity"/>
    <property type="evidence" value="ECO:0007669"/>
    <property type="project" value="UniProtKB-EC"/>
</dbReference>
<dbReference type="Gene3D" id="3.30.60.110">
    <property type="match status" value="1"/>
</dbReference>
<keyword evidence="3" id="KW-1185">Reference proteome</keyword>
<dbReference type="EC" id="2.8.3.17" evidence="2"/>
<dbReference type="PANTHER" id="PTHR48228:SF5">
    <property type="entry name" value="ALPHA-METHYLACYL-COA RACEMASE"/>
    <property type="match status" value="1"/>
</dbReference>
<dbReference type="PANTHER" id="PTHR48228">
    <property type="entry name" value="SUCCINYL-COA--D-CITRAMALATE COA-TRANSFERASE"/>
    <property type="match status" value="1"/>
</dbReference>
<protein>
    <submittedName>
        <fullName evidence="2">E-cinnamoyl-CoA:R-phenyllactate CoA transferase</fullName>
        <ecNumber evidence="2">2.8.3.17</ecNumber>
    </submittedName>
</protein>
<dbReference type="GeneID" id="78373546"/>
<reference evidence="2 3" key="1">
    <citation type="submission" date="2015-01" db="EMBL/GenBank/DDBJ databases">
        <title>Draft genome of the acidophilic iron oxidizer Ferrimicrobium acidiphilum strain T23.</title>
        <authorList>
            <person name="Poehlein A."/>
            <person name="Eisen S."/>
            <person name="Schloemann M."/>
            <person name="Johnson B.D."/>
            <person name="Daniel R."/>
            <person name="Muehling M."/>
        </authorList>
    </citation>
    <scope>NUCLEOTIDE SEQUENCE [LARGE SCALE GENOMIC DNA]</scope>
    <source>
        <strain evidence="2 3">T23</strain>
    </source>
</reference>
<gene>
    <name evidence="2" type="primary">fldA</name>
    <name evidence="2" type="ORF">FEAC_25240</name>
</gene>